<gene>
    <name evidence="2" type="ORF">CAEBREN_08018</name>
</gene>
<dbReference type="AlphaFoldDB" id="G0P1J1"/>
<feature type="compositionally biased region" description="Basic residues" evidence="1">
    <location>
        <begin position="417"/>
        <end position="430"/>
    </location>
</feature>
<evidence type="ECO:0000313" key="3">
    <source>
        <dbReference type="Proteomes" id="UP000008068"/>
    </source>
</evidence>
<feature type="region of interest" description="Disordered" evidence="1">
    <location>
        <begin position="340"/>
        <end position="464"/>
    </location>
</feature>
<proteinExistence type="predicted"/>
<evidence type="ECO:0000256" key="1">
    <source>
        <dbReference type="SAM" id="MobiDB-lite"/>
    </source>
</evidence>
<feature type="region of interest" description="Disordered" evidence="1">
    <location>
        <begin position="105"/>
        <end position="144"/>
    </location>
</feature>
<dbReference type="InParanoid" id="G0P1J1"/>
<protein>
    <submittedName>
        <fullName evidence="2">Uncharacterized protein</fullName>
    </submittedName>
</protein>
<feature type="compositionally biased region" description="Basic and acidic residues" evidence="1">
    <location>
        <begin position="264"/>
        <end position="278"/>
    </location>
</feature>
<dbReference type="HOGENOM" id="CLU_555790_0_0_1"/>
<feature type="region of interest" description="Disordered" evidence="1">
    <location>
        <begin position="156"/>
        <end position="182"/>
    </location>
</feature>
<accession>G0P1J1</accession>
<evidence type="ECO:0000313" key="2">
    <source>
        <dbReference type="EMBL" id="EGT42358.1"/>
    </source>
</evidence>
<organism evidence="3">
    <name type="scientific">Caenorhabditis brenneri</name>
    <name type="common">Nematode worm</name>
    <dbReference type="NCBI Taxonomy" id="135651"/>
    <lineage>
        <taxon>Eukaryota</taxon>
        <taxon>Metazoa</taxon>
        <taxon>Ecdysozoa</taxon>
        <taxon>Nematoda</taxon>
        <taxon>Chromadorea</taxon>
        <taxon>Rhabditida</taxon>
        <taxon>Rhabditina</taxon>
        <taxon>Rhabditomorpha</taxon>
        <taxon>Rhabditoidea</taxon>
        <taxon>Rhabditidae</taxon>
        <taxon>Peloderinae</taxon>
        <taxon>Caenorhabditis</taxon>
    </lineage>
</organism>
<dbReference type="EMBL" id="GL380014">
    <property type="protein sequence ID" value="EGT42358.1"/>
    <property type="molecule type" value="Genomic_DNA"/>
</dbReference>
<feature type="compositionally biased region" description="Low complexity" evidence="1">
    <location>
        <begin position="108"/>
        <end position="118"/>
    </location>
</feature>
<sequence length="491" mass="56478">MPRIEAVSTVVRENCGHMSKRIALIVRGHIKDHRKMSQRRVIDQYQVNTHQYSEENEERFKFILNSRTQVVKDSIRMHQHQEYQKSQDICTPTEVSVDVTHHHVIGQSTHSSSSTKSSFGRYQDKEQSCSIKTGYRKMNPSDPEEDLLARSRLKDHHKLSVRSSQSSWFSKSHITIGHPGDKVKEMSHHQLNSQKDKPIKVEDHATVSRHTKAAKDQFRSTEVELAKQGHVNPEVAKHKSQGLSMKLKLRRKAQRNRRATTVVQKKEASAHSPEESLRSPRSPTTSCQEKLKQTRRYQSVHHQQNTQARIAKDEDNISQLVSRNGAEAIINTCKDLVQTKKPTRRVQKAIRNSTQHEDSTTKDTGQRRGQPRGIRIQERTKQSSLVRIQPKMRRIDEDHKAGADQGRKTPVKEVYQARKRGNSKKKKDRRMVRDGGIGRKRSRKEDVGGMSRGRKIVEEGKWSDSSAMAQVIKPHLIRSQSTISQHDHRSS</sequence>
<feature type="region of interest" description="Disordered" evidence="1">
    <location>
        <begin position="231"/>
        <end position="312"/>
    </location>
</feature>
<feature type="compositionally biased region" description="Basic and acidic residues" evidence="1">
    <location>
        <begin position="431"/>
        <end position="447"/>
    </location>
</feature>
<reference evidence="3" key="1">
    <citation type="submission" date="2011-07" db="EMBL/GenBank/DDBJ databases">
        <authorList>
            <consortium name="Caenorhabditis brenneri Sequencing and Analysis Consortium"/>
            <person name="Wilson R.K."/>
        </authorList>
    </citation>
    <scope>NUCLEOTIDE SEQUENCE [LARGE SCALE GENOMIC DNA]</scope>
    <source>
        <strain evidence="3">PB2801</strain>
    </source>
</reference>
<feature type="compositionally biased region" description="Basic and acidic residues" evidence="1">
    <location>
        <begin position="354"/>
        <end position="366"/>
    </location>
</feature>
<dbReference type="Proteomes" id="UP000008068">
    <property type="component" value="Unassembled WGS sequence"/>
</dbReference>
<feature type="compositionally biased region" description="Polar residues" evidence="1">
    <location>
        <begin position="161"/>
        <end position="173"/>
    </location>
</feature>
<feature type="compositionally biased region" description="Basic and acidic residues" evidence="1">
    <location>
        <begin position="393"/>
        <end position="411"/>
    </location>
</feature>
<feature type="compositionally biased region" description="Basic residues" evidence="1">
    <location>
        <begin position="247"/>
        <end position="258"/>
    </location>
</feature>
<name>G0P1J1_CAEBE</name>
<keyword evidence="3" id="KW-1185">Reference proteome</keyword>